<evidence type="ECO:0000313" key="1">
    <source>
        <dbReference type="EMBL" id="OGD86115.1"/>
    </source>
</evidence>
<name>A0A1F5G2Q7_9BACT</name>
<sequence>MNTPIYEILVREHGFSEVQKKALELIKKDSFILEIGCSSGFITRFLKENLNCRVDAIEKDVEVVKKAKEFARKIIVGSIEDEDILKQVTDQYDYILLLDVLEHLFNSEKVLKTLRKNLRKNGKILASTPNITSWPARKDLFLKGKFEYEESGLFDRTHIHFFTYKTFIRLFEESGFTIIAVHPEIIRLPLQLTLQKIPILGTYFFSGFYKKMASFFPNLAYFHFLIEAKTK</sequence>
<dbReference type="SUPFAM" id="SSF53335">
    <property type="entry name" value="S-adenosyl-L-methionine-dependent methyltransferases"/>
    <property type="match status" value="1"/>
</dbReference>
<dbReference type="Gene3D" id="3.40.50.150">
    <property type="entry name" value="Vaccinia Virus protein VP39"/>
    <property type="match status" value="1"/>
</dbReference>
<protein>
    <recommendedName>
        <fullName evidence="3">Methyltransferase domain-containing protein</fullName>
    </recommendedName>
</protein>
<accession>A0A1F5G2Q7</accession>
<evidence type="ECO:0008006" key="3">
    <source>
        <dbReference type="Google" id="ProtNLM"/>
    </source>
</evidence>
<organism evidence="1 2">
    <name type="scientific">Candidatus Curtissbacteria bacterium RBG_16_39_7</name>
    <dbReference type="NCBI Taxonomy" id="1797707"/>
    <lineage>
        <taxon>Bacteria</taxon>
        <taxon>Candidatus Curtissiibacteriota</taxon>
    </lineage>
</organism>
<dbReference type="Pfam" id="PF13489">
    <property type="entry name" value="Methyltransf_23"/>
    <property type="match status" value="1"/>
</dbReference>
<dbReference type="AlphaFoldDB" id="A0A1F5G2Q7"/>
<dbReference type="EMBL" id="MFAV01000033">
    <property type="protein sequence ID" value="OGD86115.1"/>
    <property type="molecule type" value="Genomic_DNA"/>
</dbReference>
<comment type="caution">
    <text evidence="1">The sequence shown here is derived from an EMBL/GenBank/DDBJ whole genome shotgun (WGS) entry which is preliminary data.</text>
</comment>
<dbReference type="PANTHER" id="PTHR43861">
    <property type="entry name" value="TRANS-ACONITATE 2-METHYLTRANSFERASE-RELATED"/>
    <property type="match status" value="1"/>
</dbReference>
<dbReference type="Proteomes" id="UP000176628">
    <property type="component" value="Unassembled WGS sequence"/>
</dbReference>
<proteinExistence type="predicted"/>
<gene>
    <name evidence="1" type="ORF">A2Z23_00455</name>
</gene>
<reference evidence="1 2" key="1">
    <citation type="journal article" date="2016" name="Nat. Commun.">
        <title>Thousands of microbial genomes shed light on interconnected biogeochemical processes in an aquifer system.</title>
        <authorList>
            <person name="Anantharaman K."/>
            <person name="Brown C.T."/>
            <person name="Hug L.A."/>
            <person name="Sharon I."/>
            <person name="Castelle C.J."/>
            <person name="Probst A.J."/>
            <person name="Thomas B.C."/>
            <person name="Singh A."/>
            <person name="Wilkins M.J."/>
            <person name="Karaoz U."/>
            <person name="Brodie E.L."/>
            <person name="Williams K.H."/>
            <person name="Hubbard S.S."/>
            <person name="Banfield J.F."/>
        </authorList>
    </citation>
    <scope>NUCLEOTIDE SEQUENCE [LARGE SCALE GENOMIC DNA]</scope>
</reference>
<dbReference type="InterPro" id="IPR029063">
    <property type="entry name" value="SAM-dependent_MTases_sf"/>
</dbReference>
<evidence type="ECO:0000313" key="2">
    <source>
        <dbReference type="Proteomes" id="UP000176628"/>
    </source>
</evidence>
<dbReference type="CDD" id="cd02440">
    <property type="entry name" value="AdoMet_MTases"/>
    <property type="match status" value="1"/>
</dbReference>